<dbReference type="STRING" id="1244869.H261_07838"/>
<comment type="caution">
    <text evidence="3">The sequence shown here is derived from an EMBL/GenBank/DDBJ whole genome shotgun (WGS) entry which is preliminary data.</text>
</comment>
<feature type="transmembrane region" description="Helical" evidence="1">
    <location>
        <begin position="272"/>
        <end position="290"/>
    </location>
</feature>
<dbReference type="GO" id="GO:0000271">
    <property type="term" value="P:polysaccharide biosynthetic process"/>
    <property type="evidence" value="ECO:0007669"/>
    <property type="project" value="TreeGrafter"/>
</dbReference>
<dbReference type="Proteomes" id="UP000011744">
    <property type="component" value="Unassembled WGS sequence"/>
</dbReference>
<accession>M3ADE6</accession>
<organism evidence="3 4">
    <name type="scientific">Paramagnetospirillum caucaseum</name>
    <dbReference type="NCBI Taxonomy" id="1244869"/>
    <lineage>
        <taxon>Bacteria</taxon>
        <taxon>Pseudomonadati</taxon>
        <taxon>Pseudomonadota</taxon>
        <taxon>Alphaproteobacteria</taxon>
        <taxon>Rhodospirillales</taxon>
        <taxon>Magnetospirillaceae</taxon>
        <taxon>Paramagnetospirillum</taxon>
    </lineage>
</organism>
<dbReference type="PANTHER" id="PTHR23028">
    <property type="entry name" value="ACETYLTRANSFERASE"/>
    <property type="match status" value="1"/>
</dbReference>
<feature type="transmembrane region" description="Helical" evidence="1">
    <location>
        <begin position="198"/>
        <end position="215"/>
    </location>
</feature>
<feature type="transmembrane region" description="Helical" evidence="1">
    <location>
        <begin position="100"/>
        <end position="121"/>
    </location>
</feature>
<dbReference type="InterPro" id="IPR002656">
    <property type="entry name" value="Acyl_transf_3_dom"/>
</dbReference>
<feature type="transmembrane region" description="Helical" evidence="1">
    <location>
        <begin position="61"/>
        <end position="79"/>
    </location>
</feature>
<dbReference type="AlphaFoldDB" id="M3ADE6"/>
<dbReference type="OrthoDB" id="505919at2"/>
<evidence type="ECO:0000313" key="3">
    <source>
        <dbReference type="EMBL" id="EME70524.1"/>
    </source>
</evidence>
<feature type="transmembrane region" description="Helical" evidence="1">
    <location>
        <begin position="21"/>
        <end position="41"/>
    </location>
</feature>
<evidence type="ECO:0000313" key="4">
    <source>
        <dbReference type="Proteomes" id="UP000011744"/>
    </source>
</evidence>
<feature type="transmembrane region" description="Helical" evidence="1">
    <location>
        <begin position="169"/>
        <end position="186"/>
    </location>
</feature>
<dbReference type="RefSeq" id="WP_008616161.1">
    <property type="nucleotide sequence ID" value="NZ_AONQ01000016.1"/>
</dbReference>
<keyword evidence="4" id="KW-1185">Reference proteome</keyword>
<proteinExistence type="predicted"/>
<feature type="transmembrane region" description="Helical" evidence="1">
    <location>
        <begin position="222"/>
        <end position="240"/>
    </location>
</feature>
<dbReference type="eggNOG" id="COG1835">
    <property type="taxonomic scope" value="Bacteria"/>
</dbReference>
<keyword evidence="1" id="KW-1133">Transmembrane helix</keyword>
<dbReference type="GO" id="GO:0016020">
    <property type="term" value="C:membrane"/>
    <property type="evidence" value="ECO:0007669"/>
    <property type="project" value="TreeGrafter"/>
</dbReference>
<keyword evidence="1" id="KW-0472">Membrane</keyword>
<keyword evidence="1" id="KW-0812">Transmembrane</keyword>
<feature type="transmembrane region" description="Helical" evidence="1">
    <location>
        <begin position="246"/>
        <end position="265"/>
    </location>
</feature>
<evidence type="ECO:0000256" key="1">
    <source>
        <dbReference type="SAM" id="Phobius"/>
    </source>
</evidence>
<protein>
    <submittedName>
        <fullName evidence="3">Acyltransferase</fullName>
    </submittedName>
</protein>
<feature type="domain" description="Acyltransferase 3" evidence="2">
    <location>
        <begin position="18"/>
        <end position="329"/>
    </location>
</feature>
<evidence type="ECO:0000259" key="2">
    <source>
        <dbReference type="Pfam" id="PF01757"/>
    </source>
</evidence>
<name>M3ADE6_9PROT</name>
<feature type="transmembrane region" description="Helical" evidence="1">
    <location>
        <begin position="310"/>
        <end position="331"/>
    </location>
</feature>
<keyword evidence="3" id="KW-0808">Transferase</keyword>
<dbReference type="Pfam" id="PF01757">
    <property type="entry name" value="Acyl_transf_3"/>
    <property type="match status" value="1"/>
</dbReference>
<dbReference type="InterPro" id="IPR050879">
    <property type="entry name" value="Acyltransferase_3"/>
</dbReference>
<sequence>MHLLEQIPTNPDHGLRITSIDGLRGIAACMVMLAHLMPVPADPLGAQIVSGLDWLFQHGQTGVLLFFLISGYVVPSSLLGHPDSHLRRFAVSRVMRLYPAYWASIILALFILPSPPGWTAIAVNVTLGQRFLGVEDLLGVYWTLQVEMVFYVLCTLLFLCRILQTPERLGWLVASLGIALLAAAFIRRQFGVGLPVGWGLYMLLMLFGAWCRLAAPAPARQWRAAGALILLLLGICWALYYPQAFARHWLSHFAGFAIALLLFLALNRSTHLSWRPLVLLGEISYSVYLLHSLMRPASLELWPALAADPYLAFLVQVGLSLVLSALIYRVIEKPGVRLGRRWADAWVAHAARRRALITV</sequence>
<reference evidence="3 4" key="1">
    <citation type="journal article" date="2014" name="Genome Announc.">
        <title>Draft Genome Sequence of Magnetospirillum sp. Strain SO-1, a Freshwater Magnetotactic Bacterium Isolated from the Ol'khovka River, Russia.</title>
        <authorList>
            <person name="Grouzdev D.S."/>
            <person name="Dziuba M.V."/>
            <person name="Sukhacheva M.S."/>
            <person name="Mardanov A.V."/>
            <person name="Beletskiy A.V."/>
            <person name="Kuznetsov B.B."/>
            <person name="Skryabin K.G."/>
        </authorList>
    </citation>
    <scope>NUCLEOTIDE SEQUENCE [LARGE SCALE GENOMIC DNA]</scope>
    <source>
        <strain evidence="3 4">SO-1</strain>
    </source>
</reference>
<dbReference type="GO" id="GO:0016747">
    <property type="term" value="F:acyltransferase activity, transferring groups other than amino-acyl groups"/>
    <property type="evidence" value="ECO:0007669"/>
    <property type="project" value="InterPro"/>
</dbReference>
<gene>
    <name evidence="3" type="ORF">H261_07838</name>
</gene>
<dbReference type="PATRIC" id="fig|1244869.3.peg.1584"/>
<dbReference type="PANTHER" id="PTHR23028:SF53">
    <property type="entry name" value="ACYL_TRANSF_3 DOMAIN-CONTAINING PROTEIN"/>
    <property type="match status" value="1"/>
</dbReference>
<dbReference type="EMBL" id="AONQ01000016">
    <property type="protein sequence ID" value="EME70524.1"/>
    <property type="molecule type" value="Genomic_DNA"/>
</dbReference>
<keyword evidence="3" id="KW-0012">Acyltransferase</keyword>
<feature type="transmembrane region" description="Helical" evidence="1">
    <location>
        <begin position="141"/>
        <end position="162"/>
    </location>
</feature>